<gene>
    <name evidence="2" type="ORF">IAB31_07475</name>
</gene>
<protein>
    <submittedName>
        <fullName evidence="2">PIN domain-containing protein</fullName>
    </submittedName>
</protein>
<reference evidence="2" key="2">
    <citation type="journal article" date="2021" name="PeerJ">
        <title>Extensive microbial diversity within the chicken gut microbiome revealed by metagenomics and culture.</title>
        <authorList>
            <person name="Gilroy R."/>
            <person name="Ravi A."/>
            <person name="Getino M."/>
            <person name="Pursley I."/>
            <person name="Horton D.L."/>
            <person name="Alikhan N.F."/>
            <person name="Baker D."/>
            <person name="Gharbi K."/>
            <person name="Hall N."/>
            <person name="Watson M."/>
            <person name="Adriaenssens E.M."/>
            <person name="Foster-Nyarko E."/>
            <person name="Jarju S."/>
            <person name="Secka A."/>
            <person name="Antonio M."/>
            <person name="Oren A."/>
            <person name="Chaudhuri R.R."/>
            <person name="La Ragione R."/>
            <person name="Hildebrand F."/>
            <person name="Pallen M.J."/>
        </authorList>
    </citation>
    <scope>NUCLEOTIDE SEQUENCE</scope>
    <source>
        <strain evidence="2">ChiSjej4B22-8148</strain>
    </source>
</reference>
<proteinExistence type="predicted"/>
<dbReference type="Gene3D" id="3.40.50.1010">
    <property type="entry name" value="5'-nuclease"/>
    <property type="match status" value="1"/>
</dbReference>
<feature type="domain" description="PIN" evidence="1">
    <location>
        <begin position="4"/>
        <end position="117"/>
    </location>
</feature>
<dbReference type="AlphaFoldDB" id="A0A9D1AE69"/>
<dbReference type="InterPro" id="IPR029060">
    <property type="entry name" value="PIN-like_dom_sf"/>
</dbReference>
<evidence type="ECO:0000259" key="1">
    <source>
        <dbReference type="Pfam" id="PF01850"/>
    </source>
</evidence>
<accession>A0A9D1AE69</accession>
<dbReference type="EMBL" id="DVGK01000083">
    <property type="protein sequence ID" value="HIR13747.1"/>
    <property type="molecule type" value="Genomic_DNA"/>
</dbReference>
<organism evidence="2 3">
    <name type="scientific">Candidatus Choladousia intestinavium</name>
    <dbReference type="NCBI Taxonomy" id="2840727"/>
    <lineage>
        <taxon>Bacteria</taxon>
        <taxon>Bacillati</taxon>
        <taxon>Bacillota</taxon>
        <taxon>Clostridia</taxon>
        <taxon>Lachnospirales</taxon>
        <taxon>Lachnospiraceae</taxon>
        <taxon>Lachnospiraceae incertae sedis</taxon>
        <taxon>Candidatus Choladousia</taxon>
    </lineage>
</organism>
<dbReference type="Pfam" id="PF01850">
    <property type="entry name" value="PIN"/>
    <property type="match status" value="1"/>
</dbReference>
<dbReference type="InterPro" id="IPR002716">
    <property type="entry name" value="PIN_dom"/>
</dbReference>
<evidence type="ECO:0000313" key="2">
    <source>
        <dbReference type="EMBL" id="HIR13747.1"/>
    </source>
</evidence>
<evidence type="ECO:0000313" key="3">
    <source>
        <dbReference type="Proteomes" id="UP000886757"/>
    </source>
</evidence>
<comment type="caution">
    <text evidence="2">The sequence shown here is derived from an EMBL/GenBank/DDBJ whole genome shotgun (WGS) entry which is preliminary data.</text>
</comment>
<sequence>MIKLIDANVILRYLLGDHPQMSQEAKKIIEAGAFTLIEILAEVVYVLKGVYKVERTEIAKTLIEFLDEISIENQETVCEALKLFSQERSLDFVDCVLIARHRILGDEVVSFDKKLNKML</sequence>
<name>A0A9D1AE69_9FIRM</name>
<dbReference type="SUPFAM" id="SSF88723">
    <property type="entry name" value="PIN domain-like"/>
    <property type="match status" value="1"/>
</dbReference>
<reference evidence="2" key="1">
    <citation type="submission" date="2020-10" db="EMBL/GenBank/DDBJ databases">
        <authorList>
            <person name="Gilroy R."/>
        </authorList>
    </citation>
    <scope>NUCLEOTIDE SEQUENCE</scope>
    <source>
        <strain evidence="2">ChiSjej4B22-8148</strain>
    </source>
</reference>
<dbReference type="Proteomes" id="UP000886757">
    <property type="component" value="Unassembled WGS sequence"/>
</dbReference>